<dbReference type="VEuPathDB" id="TrichDB:TVAG_007310"/>
<protein>
    <submittedName>
        <fullName evidence="2">Uncharacterized protein</fullName>
    </submittedName>
</protein>
<dbReference type="RefSeq" id="XP_001313130.1">
    <property type="nucleotide sequence ID" value="XM_001313129.1"/>
</dbReference>
<evidence type="ECO:0000313" key="3">
    <source>
        <dbReference type="Proteomes" id="UP000001542"/>
    </source>
</evidence>
<evidence type="ECO:0000313" key="2">
    <source>
        <dbReference type="EMBL" id="EAY00201.1"/>
    </source>
</evidence>
<dbReference type="InParanoid" id="A2F4J2"/>
<keyword evidence="3" id="KW-1185">Reference proteome</keyword>
<dbReference type="SMR" id="A2F4J2"/>
<keyword evidence="1" id="KW-0175">Coiled coil</keyword>
<sequence>MKINAKKIDKKLIDYIKEHPYLDDLIKNVQSGHILMKFPIYDISNIDELFYSPSMFISSHYNILFTNCIQNKHMTLINPKFDPKKSKTVLSKLKESSKMCNLSESKACHYLTILDSLRMFNNSKHEMIDKETTTTFKEYVYESNNSQNSKDYIAVETQKSEKHVQQENRETQTDINERVDQLTDPLEMQDSKSSEEIEKYKNAYLECQNQLKNLQTNSDKLQYNYELLLKVLDTIKIEEISGEDISLDSLLEMPNVS</sequence>
<organism evidence="2 3">
    <name type="scientific">Trichomonas vaginalis (strain ATCC PRA-98 / G3)</name>
    <dbReference type="NCBI Taxonomy" id="412133"/>
    <lineage>
        <taxon>Eukaryota</taxon>
        <taxon>Metamonada</taxon>
        <taxon>Parabasalia</taxon>
        <taxon>Trichomonadida</taxon>
        <taxon>Trichomonadidae</taxon>
        <taxon>Trichomonas</taxon>
    </lineage>
</organism>
<accession>A2F4J2</accession>
<reference evidence="2" key="1">
    <citation type="submission" date="2006-10" db="EMBL/GenBank/DDBJ databases">
        <authorList>
            <person name="Amadeo P."/>
            <person name="Zhao Q."/>
            <person name="Wortman J."/>
            <person name="Fraser-Liggett C."/>
            <person name="Carlton J."/>
        </authorList>
    </citation>
    <scope>NUCLEOTIDE SEQUENCE</scope>
    <source>
        <strain evidence="2">G3</strain>
    </source>
</reference>
<evidence type="ECO:0000256" key="1">
    <source>
        <dbReference type="SAM" id="Coils"/>
    </source>
</evidence>
<feature type="coiled-coil region" evidence="1">
    <location>
        <begin position="197"/>
        <end position="224"/>
    </location>
</feature>
<name>A2F4J2_TRIV3</name>
<gene>
    <name evidence="2" type="ORF">TVAG_007310</name>
</gene>
<dbReference type="Proteomes" id="UP000001542">
    <property type="component" value="Unassembled WGS sequence"/>
</dbReference>
<reference evidence="2" key="2">
    <citation type="journal article" date="2007" name="Science">
        <title>Draft genome sequence of the sexually transmitted pathogen Trichomonas vaginalis.</title>
        <authorList>
            <person name="Carlton J.M."/>
            <person name="Hirt R.P."/>
            <person name="Silva J.C."/>
            <person name="Delcher A.L."/>
            <person name="Schatz M."/>
            <person name="Zhao Q."/>
            <person name="Wortman J.R."/>
            <person name="Bidwell S.L."/>
            <person name="Alsmark U.C.M."/>
            <person name="Besteiro S."/>
            <person name="Sicheritz-Ponten T."/>
            <person name="Noel C.J."/>
            <person name="Dacks J.B."/>
            <person name="Foster P.G."/>
            <person name="Simillion C."/>
            <person name="Van de Peer Y."/>
            <person name="Miranda-Saavedra D."/>
            <person name="Barton G.J."/>
            <person name="Westrop G.D."/>
            <person name="Mueller S."/>
            <person name="Dessi D."/>
            <person name="Fiori P.L."/>
            <person name="Ren Q."/>
            <person name="Paulsen I."/>
            <person name="Zhang H."/>
            <person name="Bastida-Corcuera F.D."/>
            <person name="Simoes-Barbosa A."/>
            <person name="Brown M.T."/>
            <person name="Hayes R.D."/>
            <person name="Mukherjee M."/>
            <person name="Okumura C.Y."/>
            <person name="Schneider R."/>
            <person name="Smith A.J."/>
            <person name="Vanacova S."/>
            <person name="Villalvazo M."/>
            <person name="Haas B.J."/>
            <person name="Pertea M."/>
            <person name="Feldblyum T.V."/>
            <person name="Utterback T.R."/>
            <person name="Shu C.L."/>
            <person name="Osoegawa K."/>
            <person name="de Jong P.J."/>
            <person name="Hrdy I."/>
            <person name="Horvathova L."/>
            <person name="Zubacova Z."/>
            <person name="Dolezal P."/>
            <person name="Malik S.B."/>
            <person name="Logsdon J.M. Jr."/>
            <person name="Henze K."/>
            <person name="Gupta A."/>
            <person name="Wang C.C."/>
            <person name="Dunne R.L."/>
            <person name="Upcroft J.A."/>
            <person name="Upcroft P."/>
            <person name="White O."/>
            <person name="Salzberg S.L."/>
            <person name="Tang P."/>
            <person name="Chiu C.-H."/>
            <person name="Lee Y.-S."/>
            <person name="Embley T.M."/>
            <person name="Coombs G.H."/>
            <person name="Mottram J.C."/>
            <person name="Tachezy J."/>
            <person name="Fraser-Liggett C.M."/>
            <person name="Johnson P.J."/>
        </authorList>
    </citation>
    <scope>NUCLEOTIDE SEQUENCE [LARGE SCALE GENOMIC DNA]</scope>
    <source>
        <strain evidence="2">G3</strain>
    </source>
</reference>
<dbReference type="VEuPathDB" id="TrichDB:TVAGG3_0422190"/>
<dbReference type="KEGG" id="tva:4758020"/>
<dbReference type="EMBL" id="DS113610">
    <property type="protein sequence ID" value="EAY00201.1"/>
    <property type="molecule type" value="Genomic_DNA"/>
</dbReference>
<dbReference type="AlphaFoldDB" id="A2F4J2"/>
<proteinExistence type="predicted"/>